<dbReference type="InterPro" id="IPR000715">
    <property type="entry name" value="Glycosyl_transferase_4"/>
</dbReference>
<evidence type="ECO:0000256" key="2">
    <source>
        <dbReference type="ARBA" id="ARBA00022475"/>
    </source>
</evidence>
<dbReference type="GO" id="GO:0044038">
    <property type="term" value="P:cell wall macromolecule biosynthetic process"/>
    <property type="evidence" value="ECO:0007669"/>
    <property type="project" value="TreeGrafter"/>
</dbReference>
<name>A0A2V3DQC6_9MICC</name>
<dbReference type="GO" id="GO:0016780">
    <property type="term" value="F:phosphotransferase activity, for other substituted phosphate groups"/>
    <property type="evidence" value="ECO:0007669"/>
    <property type="project" value="InterPro"/>
</dbReference>
<dbReference type="GO" id="GO:0071555">
    <property type="term" value="P:cell wall organization"/>
    <property type="evidence" value="ECO:0007669"/>
    <property type="project" value="TreeGrafter"/>
</dbReference>
<dbReference type="GO" id="GO:0009103">
    <property type="term" value="P:lipopolysaccharide biosynthetic process"/>
    <property type="evidence" value="ECO:0007669"/>
    <property type="project" value="TreeGrafter"/>
</dbReference>
<evidence type="ECO:0000256" key="1">
    <source>
        <dbReference type="ARBA" id="ARBA00004651"/>
    </source>
</evidence>
<evidence type="ECO:0000256" key="7">
    <source>
        <dbReference type="PIRSR" id="PIRSR600715-1"/>
    </source>
</evidence>
<sequence length="356" mass="37639">MELWAQITVGAVALVLALVLPLFVRPLLARAGVLDVPNERSSHTVPTIRGMGITTAVALPAAVLVAVFLPQGKTGLQGSLTLVVILVVVLGAAAIGWIEDIRGLSVKIRAGLQLLLGGAATAVVAILDPGQQQLWLIPAGALAVAAYVNVTNFMDGINGISGTHGLLVGGFYAYAGFMTSHDWLVYAGIAISLAFAGFLPWNLSRNRVFLGDVGSYLLGAAIAITAMCAFLAGVPVEYIFSPVLIYLIDTFVTFLRRLLAGERWYVAHRQHVYQRLVIVGLSHIQATLVVAAATIFVSFLGIAAAQGHEVVQILATAAGFAVVLAYLRTPTLFQRFLRKIKERSSADGTPTSTGQD</sequence>
<keyword evidence="5" id="KW-1133">Transmembrane helix</keyword>
<dbReference type="RefSeq" id="WP_110106631.1">
    <property type="nucleotide sequence ID" value="NZ_JACBZZ010000001.1"/>
</dbReference>
<feature type="binding site" evidence="7">
    <location>
        <position position="152"/>
    </location>
    <ligand>
        <name>Mg(2+)</name>
        <dbReference type="ChEBI" id="CHEBI:18420"/>
    </ligand>
</feature>
<evidence type="ECO:0000256" key="4">
    <source>
        <dbReference type="ARBA" id="ARBA00022692"/>
    </source>
</evidence>
<dbReference type="PANTHER" id="PTHR22926:SF3">
    <property type="entry name" value="UNDECAPRENYL-PHOSPHATE ALPHA-N-ACETYLGLUCOSAMINYL 1-PHOSPHATE TRANSFERASE"/>
    <property type="match status" value="1"/>
</dbReference>
<keyword evidence="7" id="KW-0460">Magnesium</keyword>
<dbReference type="GO" id="GO:0046872">
    <property type="term" value="F:metal ion binding"/>
    <property type="evidence" value="ECO:0007669"/>
    <property type="project" value="UniProtKB-KW"/>
</dbReference>
<evidence type="ECO:0000256" key="5">
    <source>
        <dbReference type="ARBA" id="ARBA00022989"/>
    </source>
</evidence>
<evidence type="ECO:0000256" key="6">
    <source>
        <dbReference type="ARBA" id="ARBA00023136"/>
    </source>
</evidence>
<keyword evidence="9" id="KW-1185">Reference proteome</keyword>
<dbReference type="AlphaFoldDB" id="A0A2V3DQC6"/>
<evidence type="ECO:0000256" key="3">
    <source>
        <dbReference type="ARBA" id="ARBA00022679"/>
    </source>
</evidence>
<protein>
    <submittedName>
        <fullName evidence="8">UDP-phosphate glycosyltransferase</fullName>
    </submittedName>
</protein>
<keyword evidence="7" id="KW-0479">Metal-binding</keyword>
<evidence type="ECO:0000313" key="8">
    <source>
        <dbReference type="EMBL" id="PXA64967.1"/>
    </source>
</evidence>
<comment type="caution">
    <text evidence="8">The sequence shown here is derived from an EMBL/GenBank/DDBJ whole genome shotgun (WGS) entry which is preliminary data.</text>
</comment>
<gene>
    <name evidence="8" type="ORF">CVS29_12320</name>
</gene>
<dbReference type="CDD" id="cd06854">
    <property type="entry name" value="GT_WbpL_WbcO_like"/>
    <property type="match status" value="1"/>
</dbReference>
<keyword evidence="4" id="KW-0812">Transmembrane</keyword>
<dbReference type="Pfam" id="PF00953">
    <property type="entry name" value="Glycos_transf_4"/>
    <property type="match status" value="1"/>
</dbReference>
<reference evidence="8 9" key="1">
    <citation type="submission" date="2018-05" db="EMBL/GenBank/DDBJ databases">
        <title>Genetic diversity of glacier-inhabiting Cryobacterium bacteria in China and description of Cryobacterium mengkeensis sp. nov. and Arthrobacter glacialis sp. nov.</title>
        <authorList>
            <person name="Liu Q."/>
            <person name="Xin Y.-H."/>
        </authorList>
    </citation>
    <scope>NUCLEOTIDE SEQUENCE [LARGE SCALE GENOMIC DNA]</scope>
    <source>
        <strain evidence="8 9">GP3</strain>
    </source>
</reference>
<evidence type="ECO:0000313" key="9">
    <source>
        <dbReference type="Proteomes" id="UP000246303"/>
    </source>
</evidence>
<dbReference type="Proteomes" id="UP000246303">
    <property type="component" value="Unassembled WGS sequence"/>
</dbReference>
<comment type="cofactor">
    <cofactor evidence="7">
        <name>Mg(2+)</name>
        <dbReference type="ChEBI" id="CHEBI:18420"/>
    </cofactor>
</comment>
<dbReference type="GO" id="GO:0005886">
    <property type="term" value="C:plasma membrane"/>
    <property type="evidence" value="ECO:0007669"/>
    <property type="project" value="UniProtKB-SubCell"/>
</dbReference>
<proteinExistence type="predicted"/>
<keyword evidence="3 8" id="KW-0808">Transferase</keyword>
<accession>A0A2V3DQC6</accession>
<keyword evidence="6" id="KW-0472">Membrane</keyword>
<organism evidence="8 9">
    <name type="scientific">Arthrobacter psychrochitiniphilus</name>
    <dbReference type="NCBI Taxonomy" id="291045"/>
    <lineage>
        <taxon>Bacteria</taxon>
        <taxon>Bacillati</taxon>
        <taxon>Actinomycetota</taxon>
        <taxon>Actinomycetes</taxon>
        <taxon>Micrococcales</taxon>
        <taxon>Micrococcaceae</taxon>
        <taxon>Arthrobacter</taxon>
    </lineage>
</organism>
<comment type="subcellular location">
    <subcellularLocation>
        <location evidence="1">Cell membrane</location>
        <topology evidence="1">Multi-pass membrane protein</topology>
    </subcellularLocation>
</comment>
<dbReference type="PANTHER" id="PTHR22926">
    <property type="entry name" value="PHOSPHO-N-ACETYLMURAMOYL-PENTAPEPTIDE-TRANSFERASE"/>
    <property type="match status" value="1"/>
</dbReference>
<keyword evidence="2" id="KW-1003">Cell membrane</keyword>
<dbReference type="EMBL" id="QHLZ01000007">
    <property type="protein sequence ID" value="PXA64967.1"/>
    <property type="molecule type" value="Genomic_DNA"/>
</dbReference>
<feature type="binding site" evidence="7">
    <location>
        <position position="212"/>
    </location>
    <ligand>
        <name>Mg(2+)</name>
        <dbReference type="ChEBI" id="CHEBI:18420"/>
    </ligand>
</feature>
<dbReference type="OrthoDB" id="9783652at2"/>